<dbReference type="Gene3D" id="1.10.630.10">
    <property type="entry name" value="Cytochrome P450"/>
    <property type="match status" value="1"/>
</dbReference>
<dbReference type="EMBL" id="JARKIB010000051">
    <property type="protein sequence ID" value="KAJ7754796.1"/>
    <property type="molecule type" value="Genomic_DNA"/>
</dbReference>
<sequence>MEYLNAGSASVRRRTLASSLYDISTSKSVTGAEGFDLMGYTLPPGTVVSMQAWSTHRDPVARDRDVSASAGCPRAAGSNEDGWRGGCWRATCPSGGAPARRATGEHLYE</sequence>
<gene>
    <name evidence="1" type="ORF">B0H16DRAFT_1831471</name>
</gene>
<evidence type="ECO:0000313" key="1">
    <source>
        <dbReference type="EMBL" id="KAJ7754796.1"/>
    </source>
</evidence>
<dbReference type="GO" id="GO:0016705">
    <property type="term" value="F:oxidoreductase activity, acting on paired donors, with incorporation or reduction of molecular oxygen"/>
    <property type="evidence" value="ECO:0007669"/>
    <property type="project" value="InterPro"/>
</dbReference>
<comment type="caution">
    <text evidence="1">The sequence shown here is derived from an EMBL/GenBank/DDBJ whole genome shotgun (WGS) entry which is preliminary data.</text>
</comment>
<dbReference type="GO" id="GO:0020037">
    <property type="term" value="F:heme binding"/>
    <property type="evidence" value="ECO:0007669"/>
    <property type="project" value="InterPro"/>
</dbReference>
<reference evidence="1" key="1">
    <citation type="submission" date="2023-03" db="EMBL/GenBank/DDBJ databases">
        <title>Massive genome expansion in bonnet fungi (Mycena s.s.) driven by repeated elements and novel gene families across ecological guilds.</title>
        <authorList>
            <consortium name="Lawrence Berkeley National Laboratory"/>
            <person name="Harder C.B."/>
            <person name="Miyauchi S."/>
            <person name="Viragh M."/>
            <person name="Kuo A."/>
            <person name="Thoen E."/>
            <person name="Andreopoulos B."/>
            <person name="Lu D."/>
            <person name="Skrede I."/>
            <person name="Drula E."/>
            <person name="Henrissat B."/>
            <person name="Morin E."/>
            <person name="Kohler A."/>
            <person name="Barry K."/>
            <person name="LaButti K."/>
            <person name="Morin E."/>
            <person name="Salamov A."/>
            <person name="Lipzen A."/>
            <person name="Mereny Z."/>
            <person name="Hegedus B."/>
            <person name="Baldrian P."/>
            <person name="Stursova M."/>
            <person name="Weitz H."/>
            <person name="Taylor A."/>
            <person name="Grigoriev I.V."/>
            <person name="Nagy L.G."/>
            <person name="Martin F."/>
            <person name="Kauserud H."/>
        </authorList>
    </citation>
    <scope>NUCLEOTIDE SEQUENCE</scope>
    <source>
        <strain evidence="1">CBHHK182m</strain>
    </source>
</reference>
<keyword evidence="2" id="KW-1185">Reference proteome</keyword>
<dbReference type="GO" id="GO:0004497">
    <property type="term" value="F:monooxygenase activity"/>
    <property type="evidence" value="ECO:0007669"/>
    <property type="project" value="InterPro"/>
</dbReference>
<dbReference type="SUPFAM" id="SSF48264">
    <property type="entry name" value="Cytochrome P450"/>
    <property type="match status" value="1"/>
</dbReference>
<dbReference type="Proteomes" id="UP001215598">
    <property type="component" value="Unassembled WGS sequence"/>
</dbReference>
<protein>
    <submittedName>
        <fullName evidence="1">Uncharacterized protein</fullName>
    </submittedName>
</protein>
<proteinExistence type="predicted"/>
<evidence type="ECO:0000313" key="2">
    <source>
        <dbReference type="Proteomes" id="UP001215598"/>
    </source>
</evidence>
<dbReference type="InterPro" id="IPR036396">
    <property type="entry name" value="Cyt_P450_sf"/>
</dbReference>
<dbReference type="AlphaFoldDB" id="A0AAD7J130"/>
<dbReference type="GO" id="GO:0005506">
    <property type="term" value="F:iron ion binding"/>
    <property type="evidence" value="ECO:0007669"/>
    <property type="project" value="InterPro"/>
</dbReference>
<accession>A0AAD7J130</accession>
<organism evidence="1 2">
    <name type="scientific">Mycena metata</name>
    <dbReference type="NCBI Taxonomy" id="1033252"/>
    <lineage>
        <taxon>Eukaryota</taxon>
        <taxon>Fungi</taxon>
        <taxon>Dikarya</taxon>
        <taxon>Basidiomycota</taxon>
        <taxon>Agaricomycotina</taxon>
        <taxon>Agaricomycetes</taxon>
        <taxon>Agaricomycetidae</taxon>
        <taxon>Agaricales</taxon>
        <taxon>Marasmiineae</taxon>
        <taxon>Mycenaceae</taxon>
        <taxon>Mycena</taxon>
    </lineage>
</organism>
<name>A0AAD7J130_9AGAR</name>